<keyword evidence="4 6" id="KW-0949">S-adenosyl-L-methionine</keyword>
<evidence type="ECO:0000313" key="7">
    <source>
        <dbReference type="EMBL" id="KAG1371350.1"/>
    </source>
</evidence>
<organism evidence="7 8">
    <name type="scientific">Cocos nucifera</name>
    <name type="common">Coconut palm</name>
    <dbReference type="NCBI Taxonomy" id="13894"/>
    <lineage>
        <taxon>Eukaryota</taxon>
        <taxon>Viridiplantae</taxon>
        <taxon>Streptophyta</taxon>
        <taxon>Embryophyta</taxon>
        <taxon>Tracheophyta</taxon>
        <taxon>Spermatophyta</taxon>
        <taxon>Magnoliopsida</taxon>
        <taxon>Liliopsida</taxon>
        <taxon>Arecaceae</taxon>
        <taxon>Arecoideae</taxon>
        <taxon>Cocoseae</taxon>
        <taxon>Attaleinae</taxon>
        <taxon>Cocos</taxon>
    </lineage>
</organism>
<dbReference type="Pfam" id="PF03059">
    <property type="entry name" value="NAS"/>
    <property type="match status" value="1"/>
</dbReference>
<sequence>MPGEPLSSLSQLLASLASLRLRPDYRILMGIQEEKLVEKISEIHDSISKLPSLTPCKEVNTLFTELVLTCIPPNPIDVSKLSEGVQEMRSKLIQLCGEAEGLLESHYSDTLANTYDNPMDHLDLFPYYSNYLQLSLLEYTLLARHATSPPARVAFVGSGPLPLSSLVLAARHMRAARFHNYDVDPSATARARRLVRADPDLGARMAFRTADLFGLTRELACHDVVFLAALVGVAREEKLRAVEHLARHMASGAYLVLRSAHGARAFLYPVVEPGDLKGFEVLSVYHPSDEVINSVIIARKLPHGGVGTGAVMRTCKRCEMMQGINNHLVHGAMMEEMALEEMPS</sequence>
<evidence type="ECO:0000256" key="2">
    <source>
        <dbReference type="ARBA" id="ARBA00012675"/>
    </source>
</evidence>
<evidence type="ECO:0000256" key="4">
    <source>
        <dbReference type="ARBA" id="ARBA00022691"/>
    </source>
</evidence>
<evidence type="ECO:0000256" key="6">
    <source>
        <dbReference type="RuleBase" id="RU368095"/>
    </source>
</evidence>
<dbReference type="Proteomes" id="UP000797356">
    <property type="component" value="Chromosome 16"/>
</dbReference>
<dbReference type="PANTHER" id="PTHR32266">
    <property type="entry name" value="NICOTIANAMINE SYNTHASE 3"/>
    <property type="match status" value="1"/>
</dbReference>
<keyword evidence="3 6" id="KW-0808">Transferase</keyword>
<comment type="function">
    <text evidence="6">Synthesizes nicotianamine, a polyamine which serves as a sensor for the physiological iron status within the plant, and/or might be involved in the transport of iron.</text>
</comment>
<dbReference type="PANTHER" id="PTHR32266:SF12">
    <property type="entry name" value="NICOTIANAMINE SYNTHASE 3"/>
    <property type="match status" value="1"/>
</dbReference>
<dbReference type="OrthoDB" id="1858069at2759"/>
<dbReference type="AlphaFoldDB" id="A0A8K0IY66"/>
<dbReference type="GO" id="GO:0030418">
    <property type="term" value="P:nicotianamine biosynthetic process"/>
    <property type="evidence" value="ECO:0007669"/>
    <property type="project" value="UniProtKB-UniRule"/>
</dbReference>
<reference evidence="7" key="2">
    <citation type="submission" date="2019-07" db="EMBL/GenBank/DDBJ databases">
        <authorList>
            <person name="Yang Y."/>
            <person name="Bocs S."/>
            <person name="Baudouin L."/>
        </authorList>
    </citation>
    <scope>NUCLEOTIDE SEQUENCE</scope>
    <source>
        <tissue evidence="7">Spear leaf of Hainan Tall coconut</tissue>
    </source>
</reference>
<evidence type="ECO:0000256" key="5">
    <source>
        <dbReference type="ARBA" id="ARBA00049391"/>
    </source>
</evidence>
<evidence type="ECO:0000313" key="8">
    <source>
        <dbReference type="Proteomes" id="UP000797356"/>
    </source>
</evidence>
<reference evidence="7" key="1">
    <citation type="journal article" date="2017" name="Gigascience">
        <title>The genome draft of coconut (Cocos nucifera).</title>
        <authorList>
            <person name="Xiao Y."/>
            <person name="Xu P."/>
            <person name="Fan H."/>
            <person name="Baudouin L."/>
            <person name="Xia W."/>
            <person name="Bocs S."/>
            <person name="Xu J."/>
            <person name="Li Q."/>
            <person name="Guo A."/>
            <person name="Zhou L."/>
            <person name="Li J."/>
            <person name="Wu Y."/>
            <person name="Ma Z."/>
            <person name="Armero A."/>
            <person name="Issali A.E."/>
            <person name="Liu N."/>
            <person name="Peng M."/>
            <person name="Yang Y."/>
        </authorList>
    </citation>
    <scope>NUCLEOTIDE SEQUENCE</scope>
    <source>
        <tissue evidence="7">Spear leaf of Hainan Tall coconut</tissue>
    </source>
</reference>
<gene>
    <name evidence="7" type="ORF">COCNU_16G004440</name>
</gene>
<dbReference type="InterPro" id="IPR029063">
    <property type="entry name" value="SAM-dependent_MTases_sf"/>
</dbReference>
<proteinExistence type="inferred from homology"/>
<comment type="caution">
    <text evidence="7">The sequence shown here is derived from an EMBL/GenBank/DDBJ whole genome shotgun (WGS) entry which is preliminary data.</text>
</comment>
<dbReference type="EMBL" id="CM017887">
    <property type="protein sequence ID" value="KAG1371350.1"/>
    <property type="molecule type" value="Genomic_DNA"/>
</dbReference>
<dbReference type="SUPFAM" id="SSF53335">
    <property type="entry name" value="S-adenosyl-L-methionine-dependent methyltransferases"/>
    <property type="match status" value="1"/>
</dbReference>
<dbReference type="PROSITE" id="PS51142">
    <property type="entry name" value="NAS"/>
    <property type="match status" value="1"/>
</dbReference>
<evidence type="ECO:0000256" key="1">
    <source>
        <dbReference type="ARBA" id="ARBA00007009"/>
    </source>
</evidence>
<dbReference type="Gene3D" id="3.40.50.150">
    <property type="entry name" value="Vaccinia Virus protein VP39"/>
    <property type="match status" value="1"/>
</dbReference>
<keyword evidence="8" id="KW-1185">Reference proteome</keyword>
<dbReference type="EC" id="2.5.1.43" evidence="2 6"/>
<protein>
    <recommendedName>
        <fullName evidence="2 6">Nicotianamine synthase</fullName>
        <ecNumber evidence="2 6">2.5.1.43</ecNumber>
    </recommendedName>
</protein>
<comment type="similarity">
    <text evidence="1 6">Belongs to the nicotianamine synthase (NAS)-like family.</text>
</comment>
<dbReference type="GO" id="GO:0030410">
    <property type="term" value="F:nicotianamine synthase activity"/>
    <property type="evidence" value="ECO:0007669"/>
    <property type="project" value="UniProtKB-UniRule"/>
</dbReference>
<name>A0A8K0IY66_COCNU</name>
<accession>A0A8K0IY66</accession>
<comment type="catalytic activity">
    <reaction evidence="5 6">
        <text>3 S-adenosyl-L-methionine = nicotianamine + 3 S-methyl-5'-thioadenosine + 3 H(+)</text>
        <dbReference type="Rhea" id="RHEA:16481"/>
        <dbReference type="ChEBI" id="CHEBI:15378"/>
        <dbReference type="ChEBI" id="CHEBI:17509"/>
        <dbReference type="ChEBI" id="CHEBI:58249"/>
        <dbReference type="ChEBI" id="CHEBI:59789"/>
        <dbReference type="EC" id="2.5.1.43"/>
    </reaction>
</comment>
<dbReference type="InterPro" id="IPR004298">
    <property type="entry name" value="Nicotian_synth"/>
</dbReference>
<evidence type="ECO:0000256" key="3">
    <source>
        <dbReference type="ARBA" id="ARBA00022679"/>
    </source>
</evidence>